<protein>
    <submittedName>
        <fullName evidence="1">Uncharacterized protein</fullName>
    </submittedName>
</protein>
<feature type="non-terminal residue" evidence="1">
    <location>
        <position position="1"/>
    </location>
</feature>
<name>A0A0C3J971_PISTI</name>
<dbReference type="OrthoDB" id="3067928at2759"/>
<reference evidence="2" key="2">
    <citation type="submission" date="2015-01" db="EMBL/GenBank/DDBJ databases">
        <title>Evolutionary Origins and Diversification of the Mycorrhizal Mutualists.</title>
        <authorList>
            <consortium name="DOE Joint Genome Institute"/>
            <consortium name="Mycorrhizal Genomics Consortium"/>
            <person name="Kohler A."/>
            <person name="Kuo A."/>
            <person name="Nagy L.G."/>
            <person name="Floudas D."/>
            <person name="Copeland A."/>
            <person name="Barry K.W."/>
            <person name="Cichocki N."/>
            <person name="Veneault-Fourrey C."/>
            <person name="LaButti K."/>
            <person name="Lindquist E.A."/>
            <person name="Lipzen A."/>
            <person name="Lundell T."/>
            <person name="Morin E."/>
            <person name="Murat C."/>
            <person name="Riley R."/>
            <person name="Ohm R."/>
            <person name="Sun H."/>
            <person name="Tunlid A."/>
            <person name="Henrissat B."/>
            <person name="Grigoriev I.V."/>
            <person name="Hibbett D.S."/>
            <person name="Martin F."/>
        </authorList>
    </citation>
    <scope>NUCLEOTIDE SEQUENCE [LARGE SCALE GENOMIC DNA]</scope>
    <source>
        <strain evidence="2">Marx 270</strain>
    </source>
</reference>
<accession>A0A0C3J971</accession>
<dbReference type="EMBL" id="KN831966">
    <property type="protein sequence ID" value="KIO05593.1"/>
    <property type="molecule type" value="Genomic_DNA"/>
</dbReference>
<evidence type="ECO:0000313" key="1">
    <source>
        <dbReference type="EMBL" id="KIO05593.1"/>
    </source>
</evidence>
<dbReference type="Proteomes" id="UP000054217">
    <property type="component" value="Unassembled WGS sequence"/>
</dbReference>
<dbReference type="AlphaFoldDB" id="A0A0C3J971"/>
<dbReference type="HOGENOM" id="CLU_3129907_0_0_1"/>
<keyword evidence="2" id="KW-1185">Reference proteome</keyword>
<gene>
    <name evidence="1" type="ORF">M404DRAFT_25314</name>
</gene>
<dbReference type="STRING" id="870435.A0A0C3J971"/>
<dbReference type="InParanoid" id="A0A0C3J971"/>
<reference evidence="1 2" key="1">
    <citation type="submission" date="2014-04" db="EMBL/GenBank/DDBJ databases">
        <authorList>
            <consortium name="DOE Joint Genome Institute"/>
            <person name="Kuo A."/>
            <person name="Kohler A."/>
            <person name="Costa M.D."/>
            <person name="Nagy L.G."/>
            <person name="Floudas D."/>
            <person name="Copeland A."/>
            <person name="Barry K.W."/>
            <person name="Cichocki N."/>
            <person name="Veneault-Fourrey C."/>
            <person name="LaButti K."/>
            <person name="Lindquist E.A."/>
            <person name="Lipzen A."/>
            <person name="Lundell T."/>
            <person name="Morin E."/>
            <person name="Murat C."/>
            <person name="Sun H."/>
            <person name="Tunlid A."/>
            <person name="Henrissat B."/>
            <person name="Grigoriev I.V."/>
            <person name="Hibbett D.S."/>
            <person name="Martin F."/>
            <person name="Nordberg H.P."/>
            <person name="Cantor M.N."/>
            <person name="Hua S.X."/>
        </authorList>
    </citation>
    <scope>NUCLEOTIDE SEQUENCE [LARGE SCALE GENOMIC DNA]</scope>
    <source>
        <strain evidence="1 2">Marx 270</strain>
    </source>
</reference>
<organism evidence="1 2">
    <name type="scientific">Pisolithus tinctorius Marx 270</name>
    <dbReference type="NCBI Taxonomy" id="870435"/>
    <lineage>
        <taxon>Eukaryota</taxon>
        <taxon>Fungi</taxon>
        <taxon>Dikarya</taxon>
        <taxon>Basidiomycota</taxon>
        <taxon>Agaricomycotina</taxon>
        <taxon>Agaricomycetes</taxon>
        <taxon>Agaricomycetidae</taxon>
        <taxon>Boletales</taxon>
        <taxon>Sclerodermatineae</taxon>
        <taxon>Pisolithaceae</taxon>
        <taxon>Pisolithus</taxon>
    </lineage>
</organism>
<sequence length="50" mass="5981">FFEVAREQFPILNRYQDSWPARDFAKMYLKNKVGTDKAKARTRNRATDND</sequence>
<evidence type="ECO:0000313" key="2">
    <source>
        <dbReference type="Proteomes" id="UP000054217"/>
    </source>
</evidence>
<proteinExistence type="predicted"/>